<protein>
    <submittedName>
        <fullName evidence="1">Uncharacterized protein</fullName>
    </submittedName>
</protein>
<sequence length="64" mass="7204">MVSGKRQNHVLVEGVVNTVQQQQKEKRKSVFSHLHQGHNKAMQQLIALWAKLSQTSVSWATLPG</sequence>
<evidence type="ECO:0000313" key="1">
    <source>
        <dbReference type="EMBL" id="OVA10105.1"/>
    </source>
</evidence>
<dbReference type="Proteomes" id="UP000195402">
    <property type="component" value="Unassembled WGS sequence"/>
</dbReference>
<evidence type="ECO:0000313" key="2">
    <source>
        <dbReference type="Proteomes" id="UP000195402"/>
    </source>
</evidence>
<accession>A0A200QI57</accession>
<keyword evidence="2" id="KW-1185">Reference proteome</keyword>
<dbReference type="InParanoid" id="A0A200QI57"/>
<proteinExistence type="predicted"/>
<dbReference type="AlphaFoldDB" id="A0A200QI57"/>
<reference evidence="1 2" key="1">
    <citation type="journal article" date="2017" name="Mol. Plant">
        <title>The Genome of Medicinal Plant Macleaya cordata Provides New Insights into Benzylisoquinoline Alkaloids Metabolism.</title>
        <authorList>
            <person name="Liu X."/>
            <person name="Liu Y."/>
            <person name="Huang P."/>
            <person name="Ma Y."/>
            <person name="Qing Z."/>
            <person name="Tang Q."/>
            <person name="Cao H."/>
            <person name="Cheng P."/>
            <person name="Zheng Y."/>
            <person name="Yuan Z."/>
            <person name="Zhou Y."/>
            <person name="Liu J."/>
            <person name="Tang Z."/>
            <person name="Zhuo Y."/>
            <person name="Zhang Y."/>
            <person name="Yu L."/>
            <person name="Huang J."/>
            <person name="Yang P."/>
            <person name="Peng Q."/>
            <person name="Zhang J."/>
            <person name="Jiang W."/>
            <person name="Zhang Z."/>
            <person name="Lin K."/>
            <person name="Ro D.K."/>
            <person name="Chen X."/>
            <person name="Xiong X."/>
            <person name="Shang Y."/>
            <person name="Huang S."/>
            <person name="Zeng J."/>
        </authorList>
    </citation>
    <scope>NUCLEOTIDE SEQUENCE [LARGE SCALE GENOMIC DNA]</scope>
    <source>
        <strain evidence="2">cv. BLH2017</strain>
        <tissue evidence="1">Root</tissue>
    </source>
</reference>
<gene>
    <name evidence="1" type="ORF">BVC80_1591g9</name>
</gene>
<organism evidence="1 2">
    <name type="scientific">Macleaya cordata</name>
    <name type="common">Five-seeded plume-poppy</name>
    <name type="synonym">Bocconia cordata</name>
    <dbReference type="NCBI Taxonomy" id="56857"/>
    <lineage>
        <taxon>Eukaryota</taxon>
        <taxon>Viridiplantae</taxon>
        <taxon>Streptophyta</taxon>
        <taxon>Embryophyta</taxon>
        <taxon>Tracheophyta</taxon>
        <taxon>Spermatophyta</taxon>
        <taxon>Magnoliopsida</taxon>
        <taxon>Ranunculales</taxon>
        <taxon>Papaveraceae</taxon>
        <taxon>Papaveroideae</taxon>
        <taxon>Macleaya</taxon>
    </lineage>
</organism>
<comment type="caution">
    <text evidence="1">The sequence shown here is derived from an EMBL/GenBank/DDBJ whole genome shotgun (WGS) entry which is preliminary data.</text>
</comment>
<name>A0A200QI57_MACCD</name>
<dbReference type="EMBL" id="MVGT01002031">
    <property type="protein sequence ID" value="OVA10105.1"/>
    <property type="molecule type" value="Genomic_DNA"/>
</dbReference>